<dbReference type="eggNOG" id="COG3881">
    <property type="taxonomic scope" value="Bacteria"/>
</dbReference>
<reference evidence="3 4" key="2">
    <citation type="journal article" date="2010" name="Stand. Genomic Sci.">
        <title>Complete genome sequence of Syntrophothermus lipocalidus type strain (TGB-C1).</title>
        <authorList>
            <person name="Djao O.D."/>
            <person name="Zhang X."/>
            <person name="Lucas S."/>
            <person name="Lapidus A."/>
            <person name="Del Rio T.G."/>
            <person name="Nolan M."/>
            <person name="Tice H."/>
            <person name="Cheng J.F."/>
            <person name="Han C."/>
            <person name="Tapia R."/>
            <person name="Goodwin L."/>
            <person name="Pitluck S."/>
            <person name="Liolios K."/>
            <person name="Ivanova N."/>
            <person name="Mavromatis K."/>
            <person name="Mikhailova N."/>
            <person name="Ovchinnikova G."/>
            <person name="Pati A."/>
            <person name="Brambilla E."/>
            <person name="Chen A."/>
            <person name="Palaniappan K."/>
            <person name="Land M."/>
            <person name="Hauser L."/>
            <person name="Chang Y.J."/>
            <person name="Jeffries C.D."/>
            <person name="Rohde M."/>
            <person name="Sikorski J."/>
            <person name="Spring S."/>
            <person name="Goker M."/>
            <person name="Detter J.C."/>
            <person name="Woyke T."/>
            <person name="Bristow J."/>
            <person name="Eisen J.A."/>
            <person name="Markowitz V."/>
            <person name="Hugenholtz P."/>
            <person name="Kyrpides N.C."/>
            <person name="Klenk H.P."/>
        </authorList>
    </citation>
    <scope>NUCLEOTIDE SEQUENCE [LARGE SCALE GENOMIC DNA]</scope>
    <source>
        <strain evidence="4">DSM 12680 / TGB-C1</strain>
    </source>
</reference>
<proteinExistence type="predicted"/>
<reference evidence="4" key="1">
    <citation type="journal article" date="2010" name="Stand. Genomic Sci.">
        <title>Complete genome sequence of Syntrophothermus lipocalidus type strain (TGB-C1T).</title>
        <authorList>
            <consortium name="US DOE Joint Genome Institute (JGI-PGF)"/>
            <person name="Djao O."/>
            <person name="Zhang X."/>
            <person name="Lucas S."/>
            <person name="Lapidus A."/>
            <person name="Glavina Del Rio T."/>
            <person name="Nolan M."/>
            <person name="Tice H."/>
            <person name="Cheng J."/>
            <person name="Han C."/>
            <person name="Tapia R."/>
            <person name="Goodwin L."/>
            <person name="Pitluck S."/>
            <person name="Liolios K."/>
            <person name="Ivanova N."/>
            <person name="Mavromatis K."/>
            <person name="Mikhailova N."/>
            <person name="Ovchinnikova G."/>
            <person name="Pati A."/>
            <person name="Brambilla E."/>
            <person name="Chen A."/>
            <person name="Palaniappan K."/>
            <person name="Land M."/>
            <person name="Hauser L."/>
            <person name="Chang Y."/>
            <person name="Jeffries C."/>
            <person name="Rohde M."/>
            <person name="Sikorski J."/>
            <person name="Spring S."/>
            <person name="Goker M."/>
            <person name="Detter J."/>
            <person name="Woyke T."/>
            <person name="Bristow J."/>
            <person name="Eisen J."/>
            <person name="Markowitz V."/>
            <person name="Hugenholtz P."/>
            <person name="Kyrpides N."/>
            <person name="Klenk H."/>
        </authorList>
    </citation>
    <scope>NUCLEOTIDE SEQUENCE [LARGE SCALE GENOMIC DNA]</scope>
    <source>
        <strain evidence="4">DSM 12680 / TGB-C1</strain>
    </source>
</reference>
<evidence type="ECO:0000256" key="1">
    <source>
        <dbReference type="SAM" id="MobiDB-lite"/>
    </source>
</evidence>
<dbReference type="AlphaFoldDB" id="D7CK15"/>
<feature type="domain" description="PRC-barrel" evidence="2">
    <location>
        <begin position="93"/>
        <end position="154"/>
    </location>
</feature>
<sequence length="252" mass="27185">MKKTQEIIGLPVFSIVDGKEVGQVKDLVINPEEGSIEYLLVNGGNWYVGAKVLPYRAVMGIGAHAVTTESENLLTNLNESTNASVLLQRNIKVKGTKVLTKKGNLLGVVSEYEVDENTGKITSLEFKSLDGEGETTVIRANQVLTFGKDVLVVEEKLGEVGPTRRPSTTGEVAASGNEGQSVSGEESGRESAATKLFVERQRQFLMGKRVIQEIRDDAGNVIIPEGALIDEAVLDIAEAHGRLIELSQNIKP</sequence>
<dbReference type="RefSeq" id="WP_013174531.1">
    <property type="nucleotide sequence ID" value="NC_014220.1"/>
</dbReference>
<accession>D7CK15</accession>
<evidence type="ECO:0000313" key="4">
    <source>
        <dbReference type="Proteomes" id="UP000000378"/>
    </source>
</evidence>
<dbReference type="Gene3D" id="2.30.30.240">
    <property type="entry name" value="PRC-barrel domain"/>
    <property type="match status" value="2"/>
</dbReference>
<evidence type="ECO:0000259" key="2">
    <source>
        <dbReference type="Pfam" id="PF05239"/>
    </source>
</evidence>
<dbReference type="OrthoDB" id="53812at2"/>
<dbReference type="KEGG" id="slp:Slip_0345"/>
<feature type="domain" description="PRC-barrel" evidence="2">
    <location>
        <begin position="5"/>
        <end position="56"/>
    </location>
</feature>
<dbReference type="InterPro" id="IPR011033">
    <property type="entry name" value="PRC_barrel-like_sf"/>
</dbReference>
<dbReference type="STRING" id="643648.Slip_0345"/>
<dbReference type="EMBL" id="CP002048">
    <property type="protein sequence ID" value="ADI01129.1"/>
    <property type="molecule type" value="Genomic_DNA"/>
</dbReference>
<feature type="region of interest" description="Disordered" evidence="1">
    <location>
        <begin position="160"/>
        <end position="190"/>
    </location>
</feature>
<name>D7CK15_SYNLT</name>
<organism evidence="3 4">
    <name type="scientific">Syntrophothermus lipocalidus (strain DSM 12680 / TGB-C1)</name>
    <dbReference type="NCBI Taxonomy" id="643648"/>
    <lineage>
        <taxon>Bacteria</taxon>
        <taxon>Bacillati</taxon>
        <taxon>Bacillota</taxon>
        <taxon>Clostridia</taxon>
        <taxon>Eubacteriales</taxon>
        <taxon>Syntrophomonadaceae</taxon>
        <taxon>Syntrophothermus</taxon>
    </lineage>
</organism>
<gene>
    <name evidence="3" type="ordered locus">Slip_0345</name>
</gene>
<keyword evidence="4" id="KW-1185">Reference proteome</keyword>
<dbReference type="HOGENOM" id="CLU_068642_0_0_9"/>
<evidence type="ECO:0000313" key="3">
    <source>
        <dbReference type="EMBL" id="ADI01129.1"/>
    </source>
</evidence>
<dbReference type="SUPFAM" id="SSF50346">
    <property type="entry name" value="PRC-barrel domain"/>
    <property type="match status" value="2"/>
</dbReference>
<dbReference type="Pfam" id="PF05239">
    <property type="entry name" value="PRC"/>
    <property type="match status" value="2"/>
</dbReference>
<dbReference type="Proteomes" id="UP000000378">
    <property type="component" value="Chromosome"/>
</dbReference>
<protein>
    <submittedName>
        <fullName evidence="3">PRC-barrel domain protein</fullName>
    </submittedName>
</protein>
<dbReference type="InterPro" id="IPR027275">
    <property type="entry name" value="PRC-brl_dom"/>
</dbReference>